<dbReference type="NCBIfam" id="NF008228">
    <property type="entry name" value="PRK10995.1"/>
    <property type="match status" value="1"/>
</dbReference>
<dbReference type="GO" id="GO:0005886">
    <property type="term" value="C:plasma membrane"/>
    <property type="evidence" value="ECO:0007669"/>
    <property type="project" value="UniProtKB-SubCell"/>
</dbReference>
<reference evidence="9 10" key="1">
    <citation type="submission" date="2020-10" db="EMBL/GenBank/DDBJ databases">
        <title>The genome sequence of Chitinilyticum litopenaei 4Y14.</title>
        <authorList>
            <person name="Liu Y."/>
        </authorList>
    </citation>
    <scope>NUCLEOTIDE SEQUENCE [LARGE SCALE GENOMIC DNA]</scope>
    <source>
        <strain evidence="9 10">4Y14</strain>
    </source>
</reference>
<keyword evidence="7 8" id="KW-0472">Membrane</keyword>
<feature type="transmembrane region" description="Helical" evidence="8">
    <location>
        <begin position="150"/>
        <end position="169"/>
    </location>
</feature>
<proteinExistence type="inferred from homology"/>
<evidence type="ECO:0000256" key="5">
    <source>
        <dbReference type="ARBA" id="ARBA00022692"/>
    </source>
</evidence>
<protein>
    <recommendedName>
        <fullName evidence="8">UPF0056 membrane protein</fullName>
    </recommendedName>
</protein>
<keyword evidence="5 8" id="KW-0812">Transmembrane</keyword>
<feature type="transmembrane region" description="Helical" evidence="8">
    <location>
        <begin position="50"/>
        <end position="70"/>
    </location>
</feature>
<name>A0A8J7G1R7_9NEIS</name>
<dbReference type="PANTHER" id="PTHR33508">
    <property type="entry name" value="UPF0056 MEMBRANE PROTEIN YHCE"/>
    <property type="match status" value="1"/>
</dbReference>
<feature type="transmembrane region" description="Helical" evidence="8">
    <location>
        <begin position="77"/>
        <end position="96"/>
    </location>
</feature>
<keyword evidence="10" id="KW-1185">Reference proteome</keyword>
<feature type="transmembrane region" description="Helical" evidence="8">
    <location>
        <begin position="189"/>
        <end position="214"/>
    </location>
</feature>
<evidence type="ECO:0000256" key="6">
    <source>
        <dbReference type="ARBA" id="ARBA00022989"/>
    </source>
</evidence>
<evidence type="ECO:0000256" key="2">
    <source>
        <dbReference type="ARBA" id="ARBA00009784"/>
    </source>
</evidence>
<comment type="similarity">
    <text evidence="2 8">Belongs to the UPF0056 (MarC) family.</text>
</comment>
<dbReference type="EMBL" id="JADFUA010000009">
    <property type="protein sequence ID" value="MBE9610385.1"/>
    <property type="molecule type" value="Genomic_DNA"/>
</dbReference>
<evidence type="ECO:0000313" key="10">
    <source>
        <dbReference type="Proteomes" id="UP000604481"/>
    </source>
</evidence>
<evidence type="ECO:0000256" key="1">
    <source>
        <dbReference type="ARBA" id="ARBA00004429"/>
    </source>
</evidence>
<evidence type="ECO:0000256" key="4">
    <source>
        <dbReference type="ARBA" id="ARBA00022519"/>
    </source>
</evidence>
<comment type="caution">
    <text evidence="8">Lacks conserved residue(s) required for the propagation of feature annotation.</text>
</comment>
<sequence>MLFAIFTTIFGTLMALLPICNPLISVGVLPGLTAHLSEAERARQVRRACYYMAGILTTFLLAGALIMDFFSISIPGLRIAGGMIVSFIGFRMLFPVERPAGLTNAAEEEAHNKDDISFTPLAMPFLSGPGSIAVVISMSSGLHAQNEMPLLLGYASVVAGIALTAWVAWLTLRAAAPLYRVLGENGINAVVRIMGFFLICIGVQFFINGVSNLLHDPTFMPQRVAASP</sequence>
<dbReference type="Pfam" id="PF01914">
    <property type="entry name" value="MarC"/>
    <property type="match status" value="1"/>
</dbReference>
<evidence type="ECO:0000256" key="7">
    <source>
        <dbReference type="ARBA" id="ARBA00023136"/>
    </source>
</evidence>
<dbReference type="AlphaFoldDB" id="A0A8J7G1R7"/>
<comment type="subcellular location">
    <subcellularLocation>
        <location evidence="1">Cell inner membrane</location>
        <topology evidence="1">Multi-pass membrane protein</topology>
    </subcellularLocation>
    <subcellularLocation>
        <location evidence="8">Cell membrane</location>
        <topology evidence="8">Multi-pass membrane protein</topology>
    </subcellularLocation>
</comment>
<keyword evidence="4" id="KW-0997">Cell inner membrane</keyword>
<dbReference type="RefSeq" id="WP_194116931.1">
    <property type="nucleotide sequence ID" value="NZ_JADFUA010000009.1"/>
</dbReference>
<evidence type="ECO:0000256" key="3">
    <source>
        <dbReference type="ARBA" id="ARBA00022475"/>
    </source>
</evidence>
<dbReference type="NCBIfam" id="TIGR00427">
    <property type="entry name" value="NAAT family transporter"/>
    <property type="match status" value="1"/>
</dbReference>
<keyword evidence="3" id="KW-1003">Cell membrane</keyword>
<evidence type="ECO:0000256" key="8">
    <source>
        <dbReference type="RuleBase" id="RU362048"/>
    </source>
</evidence>
<dbReference type="PANTHER" id="PTHR33508:SF2">
    <property type="entry name" value="UPF0056 INNER MEMBRANE PROTEIN MARC"/>
    <property type="match status" value="1"/>
</dbReference>
<dbReference type="InterPro" id="IPR002771">
    <property type="entry name" value="Multi_antbiot-R_MarC"/>
</dbReference>
<organism evidence="9 10">
    <name type="scientific">Chitinilyticum piscinae</name>
    <dbReference type="NCBI Taxonomy" id="2866724"/>
    <lineage>
        <taxon>Bacteria</taxon>
        <taxon>Pseudomonadati</taxon>
        <taxon>Pseudomonadota</taxon>
        <taxon>Betaproteobacteria</taxon>
        <taxon>Neisseriales</taxon>
        <taxon>Chitinibacteraceae</taxon>
        <taxon>Chitinilyticum</taxon>
    </lineage>
</organism>
<feature type="transmembrane region" description="Helical" evidence="8">
    <location>
        <begin position="116"/>
        <end position="138"/>
    </location>
</feature>
<accession>A0A8J7G1R7</accession>
<evidence type="ECO:0000313" key="9">
    <source>
        <dbReference type="EMBL" id="MBE9610385.1"/>
    </source>
</evidence>
<comment type="caution">
    <text evidence="9">The sequence shown here is derived from an EMBL/GenBank/DDBJ whole genome shotgun (WGS) entry which is preliminary data.</text>
</comment>
<dbReference type="Proteomes" id="UP000604481">
    <property type="component" value="Unassembled WGS sequence"/>
</dbReference>
<keyword evidence="6 8" id="KW-1133">Transmembrane helix</keyword>
<gene>
    <name evidence="9" type="ORF">INR99_13675</name>
</gene>